<reference evidence="3" key="1">
    <citation type="journal article" date="2013" name="Genome Biol.">
        <title>Reference genomes and transcriptomes of Nicotiana sylvestris and Nicotiana tomentosiformis.</title>
        <authorList>
            <person name="Sierro N."/>
            <person name="Battey J.N."/>
            <person name="Ouadi S."/>
            <person name="Bovet L."/>
            <person name="Goepfert S."/>
            <person name="Bakaher N."/>
            <person name="Peitsch M.C."/>
            <person name="Ivanov N.V."/>
        </authorList>
    </citation>
    <scope>NUCLEOTIDE SEQUENCE [LARGE SCALE GENOMIC DNA]</scope>
</reference>
<feature type="domain" description="Transposase-associated" evidence="2">
    <location>
        <begin position="4"/>
        <end position="59"/>
    </location>
</feature>
<evidence type="ECO:0000256" key="1">
    <source>
        <dbReference type="SAM" id="Coils"/>
    </source>
</evidence>
<proteinExistence type="predicted"/>
<keyword evidence="1" id="KW-0175">Coiled coil</keyword>
<reference evidence="4" key="2">
    <citation type="submission" date="2025-08" db="UniProtKB">
        <authorList>
            <consortium name="RefSeq"/>
        </authorList>
    </citation>
    <scope>IDENTIFICATION</scope>
    <source>
        <tissue evidence="4">Leaf</tissue>
    </source>
</reference>
<name>A0A1U7Y050_NICSY</name>
<dbReference type="InterPro" id="IPR029480">
    <property type="entry name" value="Transpos_assoc"/>
</dbReference>
<dbReference type="Proteomes" id="UP000189701">
    <property type="component" value="Unplaced"/>
</dbReference>
<dbReference type="RefSeq" id="XP_009792140.1">
    <property type="nucleotide sequence ID" value="XM_009793838.1"/>
</dbReference>
<gene>
    <name evidence="4" type="primary">LOC104239255</name>
</gene>
<sequence>MEYRMWMYDKNLPNRRSLRNEFVQGVDEFINHAKSFSQNKEMIRYPYAKCKCRKWLKLEDYKVLGHPPPCKMRTLRRCSEQFNSFLGIVRKHEEKNRDSLRNDIESLKAQVNHLIGLPRSPPKSHI</sequence>
<protein>
    <submittedName>
        <fullName evidence="4">Uncharacterized protein LOC104239255</fullName>
    </submittedName>
</protein>
<feature type="coiled-coil region" evidence="1">
    <location>
        <begin position="90"/>
        <end position="117"/>
    </location>
</feature>
<dbReference type="Pfam" id="PF13963">
    <property type="entry name" value="Transpos_assoc"/>
    <property type="match status" value="1"/>
</dbReference>
<dbReference type="AlphaFoldDB" id="A0A1U7Y050"/>
<dbReference type="OrthoDB" id="1243548at2759"/>
<evidence type="ECO:0000313" key="3">
    <source>
        <dbReference type="Proteomes" id="UP000189701"/>
    </source>
</evidence>
<organism evidence="3 4">
    <name type="scientific">Nicotiana sylvestris</name>
    <name type="common">Wood tobacco</name>
    <name type="synonym">South American tobacco</name>
    <dbReference type="NCBI Taxonomy" id="4096"/>
    <lineage>
        <taxon>Eukaryota</taxon>
        <taxon>Viridiplantae</taxon>
        <taxon>Streptophyta</taxon>
        <taxon>Embryophyta</taxon>
        <taxon>Tracheophyta</taxon>
        <taxon>Spermatophyta</taxon>
        <taxon>Magnoliopsida</taxon>
        <taxon>eudicotyledons</taxon>
        <taxon>Gunneridae</taxon>
        <taxon>Pentapetalae</taxon>
        <taxon>asterids</taxon>
        <taxon>lamiids</taxon>
        <taxon>Solanales</taxon>
        <taxon>Solanaceae</taxon>
        <taxon>Nicotianoideae</taxon>
        <taxon>Nicotianeae</taxon>
        <taxon>Nicotiana</taxon>
    </lineage>
</organism>
<keyword evidence="3" id="KW-1185">Reference proteome</keyword>
<evidence type="ECO:0000259" key="2">
    <source>
        <dbReference type="Pfam" id="PF13963"/>
    </source>
</evidence>
<accession>A0A1U7Y050</accession>
<evidence type="ECO:0000313" key="4">
    <source>
        <dbReference type="RefSeq" id="XP_009792140.1"/>
    </source>
</evidence>